<gene>
    <name evidence="1" type="ORF">MNBD_ALPHA01-1741</name>
</gene>
<evidence type="ECO:0000313" key="1">
    <source>
        <dbReference type="EMBL" id="VAV97117.1"/>
    </source>
</evidence>
<sequence length="57" mass="6201">KMVHGNHVEGPAMIEQVTTAIFVGAAFNCVIDQYGSFALYRKDRSDLVASLLEGENS</sequence>
<dbReference type="AlphaFoldDB" id="A0A3B0RXM6"/>
<feature type="non-terminal residue" evidence="1">
    <location>
        <position position="1"/>
    </location>
</feature>
<name>A0A3B0RXM6_9ZZZZ</name>
<accession>A0A3B0RXM6</accession>
<reference evidence="1" key="1">
    <citation type="submission" date="2018-06" db="EMBL/GenBank/DDBJ databases">
        <authorList>
            <person name="Zhirakovskaya E."/>
        </authorList>
    </citation>
    <scope>NUCLEOTIDE SEQUENCE</scope>
</reference>
<protein>
    <submittedName>
        <fullName evidence="1">Uncharacterized protein</fullName>
    </submittedName>
</protein>
<dbReference type="EMBL" id="UOEJ01000085">
    <property type="protein sequence ID" value="VAV97117.1"/>
    <property type="molecule type" value="Genomic_DNA"/>
</dbReference>
<organism evidence="1">
    <name type="scientific">hydrothermal vent metagenome</name>
    <dbReference type="NCBI Taxonomy" id="652676"/>
    <lineage>
        <taxon>unclassified sequences</taxon>
        <taxon>metagenomes</taxon>
        <taxon>ecological metagenomes</taxon>
    </lineage>
</organism>
<proteinExistence type="predicted"/>